<evidence type="ECO:0000313" key="2">
    <source>
        <dbReference type="EMBL" id="MEN9062844.1"/>
    </source>
</evidence>
<accession>A0AAW9SDE3</accession>
<sequence>MRTALLIILAATPAAAFDLGVDYSTRDGCLRELSQVMRAGSFGLDHEALYAAEYETVPSALAEQRESLIAARMALMKAMQNRIDAQIVLCESYPPE</sequence>
<dbReference type="EMBL" id="JBDNCH010000002">
    <property type="protein sequence ID" value="MEN9062844.1"/>
    <property type="molecule type" value="Genomic_DNA"/>
</dbReference>
<feature type="chain" id="PRO_5043948186" evidence="1">
    <location>
        <begin position="17"/>
        <end position="96"/>
    </location>
</feature>
<name>A0AAW9SDE3_9RHOB</name>
<reference evidence="2 3" key="1">
    <citation type="submission" date="2024-05" db="EMBL/GenBank/DDBJ databases">
        <title>Genome sequence of Ponticoccus litoralis KCCM 90028.</title>
        <authorList>
            <person name="Kim J.M."/>
            <person name="Lee J.K."/>
            <person name="Choi B.J."/>
            <person name="Bayburt H."/>
            <person name="Baek J.H."/>
            <person name="Jeon C.O."/>
        </authorList>
    </citation>
    <scope>NUCLEOTIDE SEQUENCE [LARGE SCALE GENOMIC DNA]</scope>
    <source>
        <strain evidence="2 3">KCCM 90028</strain>
    </source>
</reference>
<dbReference type="Proteomes" id="UP001428774">
    <property type="component" value="Unassembled WGS sequence"/>
</dbReference>
<evidence type="ECO:0000313" key="3">
    <source>
        <dbReference type="Proteomes" id="UP001428774"/>
    </source>
</evidence>
<gene>
    <name evidence="2" type="ORF">ABFB10_19540</name>
</gene>
<keyword evidence="1" id="KW-0732">Signal</keyword>
<organism evidence="2 3">
    <name type="scientific">Ponticoccus litoralis</name>
    <dbReference type="NCBI Taxonomy" id="422297"/>
    <lineage>
        <taxon>Bacteria</taxon>
        <taxon>Pseudomonadati</taxon>
        <taxon>Pseudomonadota</taxon>
        <taxon>Alphaproteobacteria</taxon>
        <taxon>Rhodobacterales</taxon>
        <taxon>Roseobacteraceae</taxon>
        <taxon>Ponticoccus</taxon>
    </lineage>
</organism>
<comment type="caution">
    <text evidence="2">The sequence shown here is derived from an EMBL/GenBank/DDBJ whole genome shotgun (WGS) entry which is preliminary data.</text>
</comment>
<dbReference type="RefSeq" id="WP_347167770.1">
    <property type="nucleotide sequence ID" value="NZ_JBDNCH010000002.1"/>
</dbReference>
<keyword evidence="3" id="KW-1185">Reference proteome</keyword>
<feature type="signal peptide" evidence="1">
    <location>
        <begin position="1"/>
        <end position="16"/>
    </location>
</feature>
<evidence type="ECO:0000256" key="1">
    <source>
        <dbReference type="SAM" id="SignalP"/>
    </source>
</evidence>
<protein>
    <submittedName>
        <fullName evidence="2">Uncharacterized protein</fullName>
    </submittedName>
</protein>
<dbReference type="AlphaFoldDB" id="A0AAW9SDE3"/>
<proteinExistence type="predicted"/>